<dbReference type="AlphaFoldDB" id="A0ABD0MLX5"/>
<sequence>VYLQLCVDDLTIISPSAAMSRHLMHDRQTDREKPSDATESAKRPRADESTDAPASKRPETPAPNVSLLLRLESKQGVTLQNGPADALRLQLGFVCRAACLGDVQLWSDDPKNHRTQEYERHGDCQK</sequence>
<reference evidence="2 3" key="1">
    <citation type="submission" date="2024-05" db="EMBL/GenBank/DDBJ databases">
        <title>Genome sequencing and assembly of Indian major carp, Cirrhinus mrigala (Hamilton, 1822).</title>
        <authorList>
            <person name="Mohindra V."/>
            <person name="Chowdhury L.M."/>
            <person name="Lal K."/>
            <person name="Jena J.K."/>
        </authorList>
    </citation>
    <scope>NUCLEOTIDE SEQUENCE [LARGE SCALE GENOMIC DNA]</scope>
    <source>
        <strain evidence="2">CM1030</strain>
        <tissue evidence="2">Blood</tissue>
    </source>
</reference>
<feature type="compositionally biased region" description="Basic and acidic residues" evidence="1">
    <location>
        <begin position="23"/>
        <end position="59"/>
    </location>
</feature>
<feature type="region of interest" description="Disordered" evidence="1">
    <location>
        <begin position="21"/>
        <end position="65"/>
    </location>
</feature>
<feature type="compositionally biased region" description="Basic and acidic residues" evidence="1">
    <location>
        <begin position="108"/>
        <end position="126"/>
    </location>
</feature>
<comment type="caution">
    <text evidence="2">The sequence shown here is derived from an EMBL/GenBank/DDBJ whole genome shotgun (WGS) entry which is preliminary data.</text>
</comment>
<organism evidence="2 3">
    <name type="scientific">Cirrhinus mrigala</name>
    <name type="common">Mrigala</name>
    <dbReference type="NCBI Taxonomy" id="683832"/>
    <lineage>
        <taxon>Eukaryota</taxon>
        <taxon>Metazoa</taxon>
        <taxon>Chordata</taxon>
        <taxon>Craniata</taxon>
        <taxon>Vertebrata</taxon>
        <taxon>Euteleostomi</taxon>
        <taxon>Actinopterygii</taxon>
        <taxon>Neopterygii</taxon>
        <taxon>Teleostei</taxon>
        <taxon>Ostariophysi</taxon>
        <taxon>Cypriniformes</taxon>
        <taxon>Cyprinidae</taxon>
        <taxon>Labeoninae</taxon>
        <taxon>Labeonini</taxon>
        <taxon>Cirrhinus</taxon>
    </lineage>
</organism>
<protein>
    <submittedName>
        <fullName evidence="2">Uncharacterized protein</fullName>
    </submittedName>
</protein>
<name>A0ABD0MLX5_CIRMR</name>
<feature type="non-terminal residue" evidence="2">
    <location>
        <position position="1"/>
    </location>
</feature>
<evidence type="ECO:0000313" key="2">
    <source>
        <dbReference type="EMBL" id="KAL0149985.1"/>
    </source>
</evidence>
<evidence type="ECO:0000256" key="1">
    <source>
        <dbReference type="SAM" id="MobiDB-lite"/>
    </source>
</evidence>
<feature type="non-terminal residue" evidence="2">
    <location>
        <position position="126"/>
    </location>
</feature>
<dbReference type="EMBL" id="JAMKFB020000308">
    <property type="protein sequence ID" value="KAL0149985.1"/>
    <property type="molecule type" value="Genomic_DNA"/>
</dbReference>
<gene>
    <name evidence="2" type="ORF">M9458_054644</name>
</gene>
<evidence type="ECO:0000313" key="3">
    <source>
        <dbReference type="Proteomes" id="UP001529510"/>
    </source>
</evidence>
<feature type="region of interest" description="Disordered" evidence="1">
    <location>
        <begin position="106"/>
        <end position="126"/>
    </location>
</feature>
<keyword evidence="3" id="KW-1185">Reference proteome</keyword>
<dbReference type="Proteomes" id="UP001529510">
    <property type="component" value="Unassembled WGS sequence"/>
</dbReference>
<accession>A0ABD0MLX5</accession>
<proteinExistence type="predicted"/>